<evidence type="ECO:0000256" key="1">
    <source>
        <dbReference type="SAM" id="MobiDB-lite"/>
    </source>
</evidence>
<keyword evidence="4" id="KW-1185">Reference proteome</keyword>
<protein>
    <submittedName>
        <fullName evidence="3">Uncharacterized protein</fullName>
    </submittedName>
</protein>
<dbReference type="HOGENOM" id="CLU_728033_0_0_1"/>
<evidence type="ECO:0000313" key="3">
    <source>
        <dbReference type="EMBL" id="EGY18656.1"/>
    </source>
</evidence>
<feature type="compositionally biased region" description="Low complexity" evidence="1">
    <location>
        <begin position="63"/>
        <end position="80"/>
    </location>
</feature>
<dbReference type="OrthoDB" id="4737775at2759"/>
<feature type="transmembrane region" description="Helical" evidence="2">
    <location>
        <begin position="160"/>
        <end position="180"/>
    </location>
</feature>
<dbReference type="RefSeq" id="XP_009653779.1">
    <property type="nucleotide sequence ID" value="XM_009655484.1"/>
</dbReference>
<organism evidence="3 4">
    <name type="scientific">Verticillium dahliae (strain VdLs.17 / ATCC MYA-4575 / FGSC 10137)</name>
    <name type="common">Verticillium wilt</name>
    <dbReference type="NCBI Taxonomy" id="498257"/>
    <lineage>
        <taxon>Eukaryota</taxon>
        <taxon>Fungi</taxon>
        <taxon>Dikarya</taxon>
        <taxon>Ascomycota</taxon>
        <taxon>Pezizomycotina</taxon>
        <taxon>Sordariomycetes</taxon>
        <taxon>Hypocreomycetidae</taxon>
        <taxon>Glomerellales</taxon>
        <taxon>Plectosphaerellaceae</taxon>
        <taxon>Verticillium</taxon>
    </lineage>
</organism>
<proteinExistence type="predicted"/>
<feature type="region of interest" description="Disordered" evidence="1">
    <location>
        <begin position="61"/>
        <end position="80"/>
    </location>
</feature>
<dbReference type="EMBL" id="DS572717">
    <property type="protein sequence ID" value="EGY18656.1"/>
    <property type="molecule type" value="Genomic_DNA"/>
</dbReference>
<keyword evidence="2" id="KW-0812">Transmembrane</keyword>
<reference evidence="3 4" key="1">
    <citation type="submission" date="2008-03" db="EMBL/GenBank/DDBJ databases">
        <title>The Genome Sequence of Verticillium dahliae VdLs.17.</title>
        <authorList>
            <consortium name="The Broad Institute Genome Sequencing Platform"/>
            <person name="Ma L.-J.J."/>
            <person name="Klosterman S.J."/>
            <person name="Subbarao K."/>
            <person name="Dobinson K."/>
            <person name="Veronese P."/>
            <person name="Kang S."/>
            <person name="Gold S.E."/>
            <person name="Young S."/>
            <person name="Jaffe D."/>
            <person name="Gnerre S."/>
            <person name="Berlin A."/>
            <person name="Heiman D."/>
            <person name="Hepburn T."/>
            <person name="Sykes S."/>
            <person name="Alvarado L."/>
            <person name="Kodira C.D."/>
            <person name="Lander E."/>
            <person name="Galagan J."/>
            <person name="Nusbaum C."/>
            <person name="Birren B."/>
        </authorList>
    </citation>
    <scope>NUCLEOTIDE SEQUENCE [LARGE SCALE GENOMIC DNA]</scope>
    <source>
        <strain evidence="4">VdLs.17 / ATCC MYA-4575 / FGSC 10137</strain>
    </source>
</reference>
<dbReference type="KEGG" id="vda:VDAG_09182"/>
<dbReference type="InParanoid" id="G2XFQ8"/>
<keyword evidence="2" id="KW-1133">Transmembrane helix</keyword>
<dbReference type="AlphaFoldDB" id="G2XFQ8"/>
<dbReference type="GeneID" id="20710645"/>
<dbReference type="Proteomes" id="UP000001611">
    <property type="component" value="Chromosome 4"/>
</dbReference>
<evidence type="ECO:0000313" key="4">
    <source>
        <dbReference type="Proteomes" id="UP000001611"/>
    </source>
</evidence>
<gene>
    <name evidence="3" type="ORF">VDAG_09182</name>
</gene>
<name>G2XFQ8_VERDV</name>
<sequence>MDSAQDELKIQAYEDVRSENQALKNAIADILAYSHAATDPVLQSKIHDAVCVAGSGTESSAILGGTSPGPLQGSPSSLPPASTQAIAWQLEHAQHRSPSANAPLSSQGFSSAQTFSSPPVIDLWKSQHPPIQLGGPPGAHLLLHPDPFRCLTATNGLELIMQYMGAAAFTFSGCIFWHIIGKQEALLRAQSKLVAYRQQSERQRHNSFTNSDLRTSEGPTMVLSGLISESGSSRQWIPLIGERLNHYRRKGHEHAAVQASGFYAAGPVHLDVRSPSGVVDLRWLTPLGIEQRLRAAVGNALFATMAAPVIERFEKDHGYYVKSDERHGEQVYLIDKLLDLLADCYVCCPGMGPIWDSHVVDGLFASWFGLVTGDGSGFAC</sequence>
<evidence type="ECO:0000256" key="2">
    <source>
        <dbReference type="SAM" id="Phobius"/>
    </source>
</evidence>
<keyword evidence="2" id="KW-0472">Membrane</keyword>
<accession>G2XFQ8</accession>